<dbReference type="Proteomes" id="UP000791440">
    <property type="component" value="Unassembled WGS sequence"/>
</dbReference>
<name>A0A921YKN2_MANSE</name>
<sequence>MASRIFRPPPLGRLRLASVDDAPFIFDLVNESMSKHFRIENTYNVIYLIENAVLSICQLDGSDTIVGFIAARDYPLIPSVHPQAWEKYIWTKYKAIELNSRNTLFIHLMCWNCIYARDIVDNMLKSIFMHDAYVQHIAMMKTVVDYPLLVPGQSRSEGSFRRVQAMERGIPGDILPSLSIADRSEVSPRLRIRRAVEEDNDDIVPIIERHSARLRQLYGEFYVSELISRHPESERVLLVCEHKEVAVGVMCLNTQINYEALEESFELSPFAGLRHMDVSHFHKLSKNSDSTASFSACNVTTVGESSLGLTTSESTRSRDPKSRVRVHVCCQGGEGLFLKFYLEGRGGKAKIKYRYSQLFNTLYKYVLTYKSMNLS</sequence>
<evidence type="ECO:0000313" key="3">
    <source>
        <dbReference type="Proteomes" id="UP000791440"/>
    </source>
</evidence>
<protein>
    <recommendedName>
        <fullName evidence="1">Cilia- and flagella-associated protein 61 N-terminal domain-containing protein</fullName>
    </recommendedName>
</protein>
<reference evidence="2" key="2">
    <citation type="submission" date="2020-12" db="EMBL/GenBank/DDBJ databases">
        <authorList>
            <person name="Kanost M."/>
        </authorList>
    </citation>
    <scope>NUCLEOTIDE SEQUENCE</scope>
</reference>
<dbReference type="PANTHER" id="PTHR21178:SF8">
    <property type="entry name" value="CILIA- AND FLAGELLA-ASSOCIATED PROTEIN 61"/>
    <property type="match status" value="1"/>
</dbReference>
<evidence type="ECO:0000313" key="2">
    <source>
        <dbReference type="EMBL" id="KAG6440926.1"/>
    </source>
</evidence>
<dbReference type="InterPro" id="IPR032151">
    <property type="entry name" value="CFAP61_N"/>
</dbReference>
<gene>
    <name evidence="2" type="ORF">O3G_MSEX001618</name>
</gene>
<comment type="caution">
    <text evidence="2">The sequence shown here is derived from an EMBL/GenBank/DDBJ whole genome shotgun (WGS) entry which is preliminary data.</text>
</comment>
<evidence type="ECO:0000259" key="1">
    <source>
        <dbReference type="Pfam" id="PF16092"/>
    </source>
</evidence>
<dbReference type="EMBL" id="JH668283">
    <property type="protein sequence ID" value="KAG6440926.1"/>
    <property type="molecule type" value="Genomic_DNA"/>
</dbReference>
<dbReference type="InterPro" id="IPR038884">
    <property type="entry name" value="CFAP61"/>
</dbReference>
<keyword evidence="3" id="KW-1185">Reference proteome</keyword>
<proteinExistence type="predicted"/>
<organism evidence="2 3">
    <name type="scientific">Manduca sexta</name>
    <name type="common">Tobacco hawkmoth</name>
    <name type="synonym">Tobacco hornworm</name>
    <dbReference type="NCBI Taxonomy" id="7130"/>
    <lineage>
        <taxon>Eukaryota</taxon>
        <taxon>Metazoa</taxon>
        <taxon>Ecdysozoa</taxon>
        <taxon>Arthropoda</taxon>
        <taxon>Hexapoda</taxon>
        <taxon>Insecta</taxon>
        <taxon>Pterygota</taxon>
        <taxon>Neoptera</taxon>
        <taxon>Endopterygota</taxon>
        <taxon>Lepidoptera</taxon>
        <taxon>Glossata</taxon>
        <taxon>Ditrysia</taxon>
        <taxon>Bombycoidea</taxon>
        <taxon>Sphingidae</taxon>
        <taxon>Sphinginae</taxon>
        <taxon>Sphingini</taxon>
        <taxon>Manduca</taxon>
    </lineage>
</organism>
<feature type="domain" description="Cilia- and flagella-associated protein 61 N-terminal" evidence="1">
    <location>
        <begin position="14"/>
        <end position="274"/>
    </location>
</feature>
<dbReference type="Pfam" id="PF16092">
    <property type="entry name" value="CFAP61_N"/>
    <property type="match status" value="1"/>
</dbReference>
<reference evidence="2" key="1">
    <citation type="journal article" date="2016" name="Insect Biochem. Mol. Biol.">
        <title>Multifaceted biological insights from a draft genome sequence of the tobacco hornworm moth, Manduca sexta.</title>
        <authorList>
            <person name="Kanost M.R."/>
            <person name="Arrese E.L."/>
            <person name="Cao X."/>
            <person name="Chen Y.R."/>
            <person name="Chellapilla S."/>
            <person name="Goldsmith M.R."/>
            <person name="Grosse-Wilde E."/>
            <person name="Heckel D.G."/>
            <person name="Herndon N."/>
            <person name="Jiang H."/>
            <person name="Papanicolaou A."/>
            <person name="Qu J."/>
            <person name="Soulages J.L."/>
            <person name="Vogel H."/>
            <person name="Walters J."/>
            <person name="Waterhouse R.M."/>
            <person name="Ahn S.J."/>
            <person name="Almeida F.C."/>
            <person name="An C."/>
            <person name="Aqrawi P."/>
            <person name="Bretschneider A."/>
            <person name="Bryant W.B."/>
            <person name="Bucks S."/>
            <person name="Chao H."/>
            <person name="Chevignon G."/>
            <person name="Christen J.M."/>
            <person name="Clarke D.F."/>
            <person name="Dittmer N.T."/>
            <person name="Ferguson L.C.F."/>
            <person name="Garavelou S."/>
            <person name="Gordon K.H.J."/>
            <person name="Gunaratna R.T."/>
            <person name="Han Y."/>
            <person name="Hauser F."/>
            <person name="He Y."/>
            <person name="Heidel-Fischer H."/>
            <person name="Hirsh A."/>
            <person name="Hu Y."/>
            <person name="Jiang H."/>
            <person name="Kalra D."/>
            <person name="Klinner C."/>
            <person name="Konig C."/>
            <person name="Kovar C."/>
            <person name="Kroll A.R."/>
            <person name="Kuwar S.S."/>
            <person name="Lee S.L."/>
            <person name="Lehman R."/>
            <person name="Li K."/>
            <person name="Li Z."/>
            <person name="Liang H."/>
            <person name="Lovelace S."/>
            <person name="Lu Z."/>
            <person name="Mansfield J.H."/>
            <person name="McCulloch K.J."/>
            <person name="Mathew T."/>
            <person name="Morton B."/>
            <person name="Muzny D.M."/>
            <person name="Neunemann D."/>
            <person name="Ongeri F."/>
            <person name="Pauchet Y."/>
            <person name="Pu L.L."/>
            <person name="Pyrousis I."/>
            <person name="Rao X.J."/>
            <person name="Redding A."/>
            <person name="Roesel C."/>
            <person name="Sanchez-Gracia A."/>
            <person name="Schaack S."/>
            <person name="Shukla A."/>
            <person name="Tetreau G."/>
            <person name="Wang Y."/>
            <person name="Xiong G.H."/>
            <person name="Traut W."/>
            <person name="Walsh T.K."/>
            <person name="Worley K.C."/>
            <person name="Wu D."/>
            <person name="Wu W."/>
            <person name="Wu Y.Q."/>
            <person name="Zhang X."/>
            <person name="Zou Z."/>
            <person name="Zucker H."/>
            <person name="Briscoe A.D."/>
            <person name="Burmester T."/>
            <person name="Clem R.J."/>
            <person name="Feyereisen R."/>
            <person name="Grimmelikhuijzen C.J.P."/>
            <person name="Hamodrakas S.J."/>
            <person name="Hansson B.S."/>
            <person name="Huguet E."/>
            <person name="Jermiin L.S."/>
            <person name="Lan Q."/>
            <person name="Lehman H.K."/>
            <person name="Lorenzen M."/>
            <person name="Merzendorfer H."/>
            <person name="Michalopoulos I."/>
            <person name="Morton D.B."/>
            <person name="Muthukrishnan S."/>
            <person name="Oakeshott J.G."/>
            <person name="Palmer W."/>
            <person name="Park Y."/>
            <person name="Passarelli A.L."/>
            <person name="Rozas J."/>
            <person name="Schwartz L.M."/>
            <person name="Smith W."/>
            <person name="Southgate A."/>
            <person name="Vilcinskas A."/>
            <person name="Vogt R."/>
            <person name="Wang P."/>
            <person name="Werren J."/>
            <person name="Yu X.Q."/>
            <person name="Zhou J.J."/>
            <person name="Brown S.J."/>
            <person name="Scherer S.E."/>
            <person name="Richards S."/>
            <person name="Blissard G.W."/>
        </authorList>
    </citation>
    <scope>NUCLEOTIDE SEQUENCE</scope>
</reference>
<accession>A0A921YKN2</accession>
<dbReference type="AlphaFoldDB" id="A0A921YKN2"/>
<dbReference type="PANTHER" id="PTHR21178">
    <property type="entry name" value="CILIA- AND FLAGELLA-ASSOCIATED PROTEIN 61"/>
    <property type="match status" value="1"/>
</dbReference>